<gene>
    <name evidence="2" type="ORF">SPLIT_LOCUS4362</name>
</gene>
<feature type="signal peptide" evidence="1">
    <location>
        <begin position="1"/>
        <end position="19"/>
    </location>
</feature>
<keyword evidence="3" id="KW-1185">Reference proteome</keyword>
<dbReference type="EMBL" id="LR824550">
    <property type="protein sequence ID" value="CAH1639004.1"/>
    <property type="molecule type" value="Genomic_DNA"/>
</dbReference>
<reference evidence="2" key="1">
    <citation type="submission" date="2022-02" db="EMBL/GenBank/DDBJ databases">
        <authorList>
            <person name="King R."/>
        </authorList>
    </citation>
    <scope>NUCLEOTIDE SEQUENCE</scope>
</reference>
<protein>
    <submittedName>
        <fullName evidence="2">Uncharacterized protein</fullName>
    </submittedName>
</protein>
<sequence length="134" mass="15328">MGAFTTTIVLLTLFTVVYGDDEALSLKLTIPDVMTTFSTIDRMLKALQGPDPDAVGGGHSIAENLLMKVKWYLYGYFSKLIDMYQMRRNLKPLVELGRGAPKYPVVNYPNNYFAKRLKYILNLKKKREEQKVSK</sequence>
<evidence type="ECO:0000256" key="1">
    <source>
        <dbReference type="SAM" id="SignalP"/>
    </source>
</evidence>
<keyword evidence="1" id="KW-0732">Signal</keyword>
<feature type="chain" id="PRO_5040335809" evidence="1">
    <location>
        <begin position="20"/>
        <end position="134"/>
    </location>
</feature>
<evidence type="ECO:0000313" key="2">
    <source>
        <dbReference type="EMBL" id="CAH1639004.1"/>
    </source>
</evidence>
<dbReference type="AlphaFoldDB" id="A0A9P0I3Y0"/>
<dbReference type="Proteomes" id="UP001153321">
    <property type="component" value="Chromosome 19"/>
</dbReference>
<organism evidence="2 3">
    <name type="scientific">Spodoptera littoralis</name>
    <name type="common">Egyptian cotton leafworm</name>
    <dbReference type="NCBI Taxonomy" id="7109"/>
    <lineage>
        <taxon>Eukaryota</taxon>
        <taxon>Metazoa</taxon>
        <taxon>Ecdysozoa</taxon>
        <taxon>Arthropoda</taxon>
        <taxon>Hexapoda</taxon>
        <taxon>Insecta</taxon>
        <taxon>Pterygota</taxon>
        <taxon>Neoptera</taxon>
        <taxon>Endopterygota</taxon>
        <taxon>Lepidoptera</taxon>
        <taxon>Glossata</taxon>
        <taxon>Ditrysia</taxon>
        <taxon>Noctuoidea</taxon>
        <taxon>Noctuidae</taxon>
        <taxon>Amphipyrinae</taxon>
        <taxon>Spodoptera</taxon>
    </lineage>
</organism>
<proteinExistence type="predicted"/>
<name>A0A9P0I3Y0_SPOLI</name>
<evidence type="ECO:0000313" key="3">
    <source>
        <dbReference type="Proteomes" id="UP001153321"/>
    </source>
</evidence>
<accession>A0A9P0I3Y0</accession>